<dbReference type="RefSeq" id="WP_154172571.1">
    <property type="nucleotide sequence ID" value="NZ_WJXZ01000001.1"/>
</dbReference>
<keyword evidence="2" id="KW-1185">Reference proteome</keyword>
<comment type="caution">
    <text evidence="1">The sequence shown here is derived from an EMBL/GenBank/DDBJ whole genome shotgun (WGS) entry which is preliminary data.</text>
</comment>
<gene>
    <name evidence="1" type="ORF">GJJ30_01890</name>
</gene>
<dbReference type="OrthoDB" id="962958at2"/>
<dbReference type="EMBL" id="WJXZ01000001">
    <property type="protein sequence ID" value="MRS60027.1"/>
    <property type="molecule type" value="Genomic_DNA"/>
</dbReference>
<organism evidence="1 2">
    <name type="scientific">Larkinella terrae</name>
    <dbReference type="NCBI Taxonomy" id="2025311"/>
    <lineage>
        <taxon>Bacteria</taxon>
        <taxon>Pseudomonadati</taxon>
        <taxon>Bacteroidota</taxon>
        <taxon>Cytophagia</taxon>
        <taxon>Cytophagales</taxon>
        <taxon>Spirosomataceae</taxon>
        <taxon>Larkinella</taxon>
    </lineage>
</organism>
<reference evidence="1 2" key="1">
    <citation type="journal article" date="2018" name="Antonie Van Leeuwenhoek">
        <title>Larkinella terrae sp. nov., isolated from soil on Jeju Island, South Korea.</title>
        <authorList>
            <person name="Ten L.N."/>
            <person name="Jeon J."/>
            <person name="Park S.J."/>
            <person name="Park S."/>
            <person name="Lee S.Y."/>
            <person name="Kim M.K."/>
            <person name="Jung H.Y."/>
        </authorList>
    </citation>
    <scope>NUCLEOTIDE SEQUENCE [LARGE SCALE GENOMIC DNA]</scope>
    <source>
        <strain evidence="1 2">KCTC 52001</strain>
    </source>
</reference>
<dbReference type="Proteomes" id="UP000441754">
    <property type="component" value="Unassembled WGS sequence"/>
</dbReference>
<name>A0A7K0EDX4_9BACT</name>
<dbReference type="AlphaFoldDB" id="A0A7K0EDX4"/>
<sequence length="101" mass="10911">MAIITKIYNQLQHQFQQGSGFGPANRLIQNVEQNSAGEITVVFNGLLLLLEEVGGRIIVKIPGGVRSVNNDLPADLGELCDHFITLVKAEAGNVPVDEMLV</sequence>
<protein>
    <submittedName>
        <fullName evidence="1">Uncharacterized protein</fullName>
    </submittedName>
</protein>
<evidence type="ECO:0000313" key="2">
    <source>
        <dbReference type="Proteomes" id="UP000441754"/>
    </source>
</evidence>
<evidence type="ECO:0000313" key="1">
    <source>
        <dbReference type="EMBL" id="MRS60027.1"/>
    </source>
</evidence>
<accession>A0A7K0EDX4</accession>
<proteinExistence type="predicted"/>